<dbReference type="SUPFAM" id="SSF46689">
    <property type="entry name" value="Homeodomain-like"/>
    <property type="match status" value="1"/>
</dbReference>
<feature type="region of interest" description="Disordered" evidence="4">
    <location>
        <begin position="185"/>
        <end position="222"/>
    </location>
</feature>
<dbReference type="InterPro" id="IPR001356">
    <property type="entry name" value="HD"/>
</dbReference>
<dbReference type="InterPro" id="IPR006899">
    <property type="entry name" value="HNF-1_N"/>
</dbReference>
<feature type="DNA-binding region" description="Homeobox" evidence="2">
    <location>
        <begin position="335"/>
        <end position="411"/>
    </location>
</feature>
<dbReference type="Pfam" id="PF04814">
    <property type="entry name" value="HNF-1_N"/>
    <property type="match status" value="1"/>
</dbReference>
<feature type="domain" description="Homeobox" evidence="5">
    <location>
        <begin position="333"/>
        <end position="410"/>
    </location>
</feature>
<accession>A0AAN5IAU2</accession>
<dbReference type="AlphaFoldDB" id="A0AAN5IAU2"/>
<organism evidence="7 8">
    <name type="scientific">Pristionchus mayeri</name>
    <dbReference type="NCBI Taxonomy" id="1317129"/>
    <lineage>
        <taxon>Eukaryota</taxon>
        <taxon>Metazoa</taxon>
        <taxon>Ecdysozoa</taxon>
        <taxon>Nematoda</taxon>
        <taxon>Chromadorea</taxon>
        <taxon>Rhabditida</taxon>
        <taxon>Rhabditina</taxon>
        <taxon>Diplogasteromorpha</taxon>
        <taxon>Diplogasteroidea</taxon>
        <taxon>Neodiplogasteridae</taxon>
        <taxon>Pristionchus</taxon>
    </lineage>
</organism>
<dbReference type="InterPro" id="IPR010982">
    <property type="entry name" value="Lambda_DNA-bd_dom_sf"/>
</dbReference>
<dbReference type="InterPro" id="IPR044869">
    <property type="entry name" value="HNF-1_POU"/>
</dbReference>
<evidence type="ECO:0000313" key="7">
    <source>
        <dbReference type="EMBL" id="GMR56221.1"/>
    </source>
</evidence>
<feature type="domain" description="POU-specific atypical" evidence="6">
    <location>
        <begin position="223"/>
        <end position="319"/>
    </location>
</feature>
<evidence type="ECO:0000259" key="6">
    <source>
        <dbReference type="PROSITE" id="PS51936"/>
    </source>
</evidence>
<feature type="non-terminal residue" evidence="7">
    <location>
        <position position="1"/>
    </location>
</feature>
<dbReference type="SUPFAM" id="SSF47413">
    <property type="entry name" value="lambda repressor-like DNA-binding domains"/>
    <property type="match status" value="1"/>
</dbReference>
<feature type="compositionally biased region" description="Low complexity" evidence="4">
    <location>
        <begin position="185"/>
        <end position="208"/>
    </location>
</feature>
<sequence length="453" mass="49109">SGFSPGAMSLYTVEQLELLRRLKATGITVQAIVDVGHVHAHHPNLIQLKAFNEMNSVTTVLDAIPFPQQQAAPAIVDVTDPDPASGGPSPSVVVLPTTTTMSLPGPSLLPVQVPAVSAPPSVASIETTLASLMPSPAIVTNPMFFMQGAPMPLTAPSSMLHNSLAAAMAAAQAAAAAQQQQQQRLQLQQRLQTPPAVSSSTSASASTSNEVDHSQRPPRTSAIRCTPMREITTLDNPKELEDFMSQGEEGCIADMKAFITHYSLRQTTVAMMTGVSQPYISKLLNGNHRELSLRCRKNIYCWYLNCRRHPEKLSSFLADPSSRLETNAEGDLVPQKRERYVFRPVLLRLLEQCFSETPFPDTTRRQEIANACNAALIQDKKGVPLMPKEVVSPQVVSNWFANKRKELRRKNGPVSPEATHGVLYPALIEALERGAGSVPEQSETGSASPPNDE</sequence>
<dbReference type="PROSITE" id="PS50071">
    <property type="entry name" value="HOMEOBOX_2"/>
    <property type="match status" value="1"/>
</dbReference>
<keyword evidence="2 3" id="KW-0238">DNA-binding</keyword>
<dbReference type="PANTHER" id="PTHR14618">
    <property type="entry name" value="HOMEODOX-CONTAINING PROTEIN 1 HMBOX1"/>
    <property type="match status" value="1"/>
</dbReference>
<dbReference type="PROSITE" id="PS51936">
    <property type="entry name" value="POU_4"/>
    <property type="match status" value="1"/>
</dbReference>
<dbReference type="Proteomes" id="UP001328107">
    <property type="component" value="Unassembled WGS sequence"/>
</dbReference>
<evidence type="ECO:0000256" key="3">
    <source>
        <dbReference type="RuleBase" id="RU000682"/>
    </source>
</evidence>
<dbReference type="SMART" id="SM00389">
    <property type="entry name" value="HOX"/>
    <property type="match status" value="1"/>
</dbReference>
<dbReference type="PANTHER" id="PTHR14618:SF0">
    <property type="entry name" value="HOMEOBOX-CONTAINING PROTEIN 1"/>
    <property type="match status" value="1"/>
</dbReference>
<gene>
    <name evidence="7" type="ORF">PMAYCL1PPCAC_26416</name>
</gene>
<feature type="compositionally biased region" description="Polar residues" evidence="4">
    <location>
        <begin position="439"/>
        <end position="453"/>
    </location>
</feature>
<protein>
    <recommendedName>
        <fullName evidence="9">Homeobox domain-containing protein</fullName>
    </recommendedName>
</protein>
<dbReference type="GO" id="GO:0003691">
    <property type="term" value="F:double-stranded telomeric DNA binding"/>
    <property type="evidence" value="ECO:0007669"/>
    <property type="project" value="InterPro"/>
</dbReference>
<comment type="caution">
    <text evidence="7">The sequence shown here is derived from an EMBL/GenBank/DDBJ whole genome shotgun (WGS) entry which is preliminary data.</text>
</comment>
<dbReference type="EMBL" id="BTRK01000005">
    <property type="protein sequence ID" value="GMR56221.1"/>
    <property type="molecule type" value="Genomic_DNA"/>
</dbReference>
<keyword evidence="8" id="KW-1185">Reference proteome</keyword>
<dbReference type="Gene3D" id="1.10.260.40">
    <property type="entry name" value="lambda repressor-like DNA-binding domains"/>
    <property type="match status" value="1"/>
</dbReference>
<feature type="region of interest" description="Disordered" evidence="4">
    <location>
        <begin position="434"/>
        <end position="453"/>
    </location>
</feature>
<evidence type="ECO:0000256" key="1">
    <source>
        <dbReference type="ARBA" id="ARBA00004123"/>
    </source>
</evidence>
<keyword evidence="2 3" id="KW-0371">Homeobox</keyword>
<dbReference type="FunFam" id="1.10.10.60:FF:000550">
    <property type="entry name" value="Homeobox domaincontaining protein"/>
    <property type="match status" value="1"/>
</dbReference>
<comment type="subcellular location">
    <subcellularLocation>
        <location evidence="1 2 3">Nucleus</location>
    </subcellularLocation>
</comment>
<keyword evidence="2 3" id="KW-0539">Nucleus</keyword>
<dbReference type="CDD" id="cd00086">
    <property type="entry name" value="homeodomain"/>
    <property type="match status" value="1"/>
</dbReference>
<dbReference type="Gene3D" id="1.10.10.60">
    <property type="entry name" value="Homeodomain-like"/>
    <property type="match status" value="1"/>
</dbReference>
<dbReference type="InterPro" id="IPR009057">
    <property type="entry name" value="Homeodomain-like_sf"/>
</dbReference>
<reference evidence="8" key="1">
    <citation type="submission" date="2022-10" db="EMBL/GenBank/DDBJ databases">
        <title>Genome assembly of Pristionchus species.</title>
        <authorList>
            <person name="Yoshida K."/>
            <person name="Sommer R.J."/>
        </authorList>
    </citation>
    <scope>NUCLEOTIDE SEQUENCE [LARGE SCALE GENOMIC DNA]</scope>
    <source>
        <strain evidence="8">RS5460</strain>
    </source>
</reference>
<dbReference type="GO" id="GO:0045893">
    <property type="term" value="P:positive regulation of DNA-templated transcription"/>
    <property type="evidence" value="ECO:0007669"/>
    <property type="project" value="InterPro"/>
</dbReference>
<name>A0AAN5IAU2_9BILA</name>
<evidence type="ECO:0000256" key="2">
    <source>
        <dbReference type="PROSITE-ProRule" id="PRU00108"/>
    </source>
</evidence>
<feature type="non-terminal residue" evidence="7">
    <location>
        <position position="453"/>
    </location>
</feature>
<evidence type="ECO:0000259" key="5">
    <source>
        <dbReference type="PROSITE" id="PS50071"/>
    </source>
</evidence>
<evidence type="ECO:0008006" key="9">
    <source>
        <dbReference type="Google" id="ProtNLM"/>
    </source>
</evidence>
<evidence type="ECO:0000256" key="4">
    <source>
        <dbReference type="SAM" id="MobiDB-lite"/>
    </source>
</evidence>
<evidence type="ECO:0000313" key="8">
    <source>
        <dbReference type="Proteomes" id="UP001328107"/>
    </source>
</evidence>
<dbReference type="InterPro" id="IPR040363">
    <property type="entry name" value="HMBOX1"/>
</dbReference>
<proteinExistence type="predicted"/>
<dbReference type="Pfam" id="PF00046">
    <property type="entry name" value="Homeodomain"/>
    <property type="match status" value="1"/>
</dbReference>
<dbReference type="GO" id="GO:0005634">
    <property type="term" value="C:nucleus"/>
    <property type="evidence" value="ECO:0007669"/>
    <property type="project" value="UniProtKB-SubCell"/>
</dbReference>